<keyword evidence="2" id="KW-1185">Reference proteome</keyword>
<protein>
    <submittedName>
        <fullName evidence="1">Uncharacterized protein</fullName>
    </submittedName>
</protein>
<evidence type="ECO:0000313" key="2">
    <source>
        <dbReference type="Proteomes" id="UP001341840"/>
    </source>
</evidence>
<sequence length="204" mass="23289">MAHELFYFVVHPNGVIVRREKGALFESNDPVMFAHNRVNTLRELKQLILYHLGSEVGREIGNLAYQFQALTANDRLEYRPSWINEDSHVWMTFEVHKRVMDGKVMEFYRPTARHIICSSAVSIHAGRNASHAGSSLSNANLVATIRVSCLSLLSCRKPFNLTSEREHNSAPRIWRPPWKLLINPRHHKQQTTHNISRGSIAGSA</sequence>
<reference evidence="1 2" key="1">
    <citation type="journal article" date="2023" name="Plants (Basel)">
        <title>Bridging the Gap: Combining Genomics and Transcriptomics Approaches to Understand Stylosanthes scabra, an Orphan Legume from the Brazilian Caatinga.</title>
        <authorList>
            <person name="Ferreira-Neto J.R.C."/>
            <person name="da Silva M.D."/>
            <person name="Binneck E."/>
            <person name="de Melo N.F."/>
            <person name="da Silva R.H."/>
            <person name="de Melo A.L.T.M."/>
            <person name="Pandolfi V."/>
            <person name="Bustamante F.O."/>
            <person name="Brasileiro-Vidal A.C."/>
            <person name="Benko-Iseppon A.M."/>
        </authorList>
    </citation>
    <scope>NUCLEOTIDE SEQUENCE [LARGE SCALE GENOMIC DNA]</scope>
    <source>
        <tissue evidence="1">Leaves</tissue>
    </source>
</reference>
<dbReference type="EMBL" id="JASCZI010211730">
    <property type="protein sequence ID" value="MED6196258.1"/>
    <property type="molecule type" value="Genomic_DNA"/>
</dbReference>
<comment type="caution">
    <text evidence="1">The sequence shown here is derived from an EMBL/GenBank/DDBJ whole genome shotgun (WGS) entry which is preliminary data.</text>
</comment>
<accession>A0ABU6XH68</accession>
<dbReference type="Proteomes" id="UP001341840">
    <property type="component" value="Unassembled WGS sequence"/>
</dbReference>
<proteinExistence type="predicted"/>
<name>A0ABU6XH68_9FABA</name>
<organism evidence="1 2">
    <name type="scientific">Stylosanthes scabra</name>
    <dbReference type="NCBI Taxonomy" id="79078"/>
    <lineage>
        <taxon>Eukaryota</taxon>
        <taxon>Viridiplantae</taxon>
        <taxon>Streptophyta</taxon>
        <taxon>Embryophyta</taxon>
        <taxon>Tracheophyta</taxon>
        <taxon>Spermatophyta</taxon>
        <taxon>Magnoliopsida</taxon>
        <taxon>eudicotyledons</taxon>
        <taxon>Gunneridae</taxon>
        <taxon>Pentapetalae</taxon>
        <taxon>rosids</taxon>
        <taxon>fabids</taxon>
        <taxon>Fabales</taxon>
        <taxon>Fabaceae</taxon>
        <taxon>Papilionoideae</taxon>
        <taxon>50 kb inversion clade</taxon>
        <taxon>dalbergioids sensu lato</taxon>
        <taxon>Dalbergieae</taxon>
        <taxon>Pterocarpus clade</taxon>
        <taxon>Stylosanthes</taxon>
    </lineage>
</organism>
<evidence type="ECO:0000313" key="1">
    <source>
        <dbReference type="EMBL" id="MED6196258.1"/>
    </source>
</evidence>
<gene>
    <name evidence="1" type="ORF">PIB30_045787</name>
</gene>